<comment type="caution">
    <text evidence="2">The sequence shown here is derived from an EMBL/GenBank/DDBJ whole genome shotgun (WGS) entry which is preliminary data.</text>
</comment>
<organism evidence="2 3">
    <name type="scientific">Genlisea aurea</name>
    <dbReference type="NCBI Taxonomy" id="192259"/>
    <lineage>
        <taxon>Eukaryota</taxon>
        <taxon>Viridiplantae</taxon>
        <taxon>Streptophyta</taxon>
        <taxon>Embryophyta</taxon>
        <taxon>Tracheophyta</taxon>
        <taxon>Spermatophyta</taxon>
        <taxon>Magnoliopsida</taxon>
        <taxon>eudicotyledons</taxon>
        <taxon>Gunneridae</taxon>
        <taxon>Pentapetalae</taxon>
        <taxon>asterids</taxon>
        <taxon>lamiids</taxon>
        <taxon>Lamiales</taxon>
        <taxon>Lentibulariaceae</taxon>
        <taxon>Genlisea</taxon>
    </lineage>
</organism>
<dbReference type="PANTHER" id="PTHR48429">
    <property type="entry name" value="AGENET DOMAIN-CONTAINING PROTEIN"/>
    <property type="match status" value="1"/>
</dbReference>
<feature type="compositionally biased region" description="Basic and acidic residues" evidence="1">
    <location>
        <begin position="372"/>
        <end position="384"/>
    </location>
</feature>
<evidence type="ECO:0000313" key="2">
    <source>
        <dbReference type="EMBL" id="EPS66792.1"/>
    </source>
</evidence>
<dbReference type="InterPro" id="IPR055274">
    <property type="entry name" value="SWO1"/>
</dbReference>
<evidence type="ECO:0000313" key="3">
    <source>
        <dbReference type="Proteomes" id="UP000015453"/>
    </source>
</evidence>
<feature type="compositionally biased region" description="Polar residues" evidence="1">
    <location>
        <begin position="212"/>
        <end position="224"/>
    </location>
</feature>
<evidence type="ECO:0008006" key="4">
    <source>
        <dbReference type="Google" id="ProtNLM"/>
    </source>
</evidence>
<evidence type="ECO:0000256" key="1">
    <source>
        <dbReference type="SAM" id="MobiDB-lite"/>
    </source>
</evidence>
<feature type="region of interest" description="Disordered" evidence="1">
    <location>
        <begin position="15"/>
        <end position="96"/>
    </location>
</feature>
<dbReference type="OrthoDB" id="433924at2759"/>
<keyword evidence="3" id="KW-1185">Reference proteome</keyword>
<feature type="region of interest" description="Disordered" evidence="1">
    <location>
        <begin position="372"/>
        <end position="394"/>
    </location>
</feature>
<dbReference type="Proteomes" id="UP000015453">
    <property type="component" value="Unassembled WGS sequence"/>
</dbReference>
<feature type="non-terminal residue" evidence="2">
    <location>
        <position position="1"/>
    </location>
</feature>
<dbReference type="PANTHER" id="PTHR48429:SF1">
    <property type="entry name" value="AGENET DOMAIN-CONTAINING PROTEIN"/>
    <property type="match status" value="1"/>
</dbReference>
<dbReference type="AlphaFoldDB" id="S8E3E0"/>
<accession>S8E3E0</accession>
<reference evidence="2 3" key="1">
    <citation type="journal article" date="2013" name="BMC Genomics">
        <title>The miniature genome of a carnivorous plant Genlisea aurea contains a low number of genes and short non-coding sequences.</title>
        <authorList>
            <person name="Leushkin E.V."/>
            <person name="Sutormin R.A."/>
            <person name="Nabieva E.R."/>
            <person name="Penin A.A."/>
            <person name="Kondrashov A.S."/>
            <person name="Logacheva M.D."/>
        </authorList>
    </citation>
    <scope>NUCLEOTIDE SEQUENCE [LARGE SCALE GENOMIC DNA]</scope>
</reference>
<gene>
    <name evidence="2" type="ORF">M569_07985</name>
</gene>
<protein>
    <recommendedName>
        <fullName evidence="4">Agenet-like domain-containing protein</fullName>
    </recommendedName>
</protein>
<dbReference type="EMBL" id="AUSU01003478">
    <property type="protein sequence ID" value="EPS66792.1"/>
    <property type="molecule type" value="Genomic_DNA"/>
</dbReference>
<name>S8E3E0_9LAMI</name>
<proteinExistence type="predicted"/>
<feature type="region of interest" description="Disordered" evidence="1">
    <location>
        <begin position="207"/>
        <end position="237"/>
    </location>
</feature>
<sequence length="768" mass="80944">IQCLWGLSLKEVLTGEQSSGGHDAEGLPADIVTNFSSPNAGLGSSMEGARSPYGRKSRRPSSKSGKGSGKKTSQVGEATPVRQNEKRDNALPFSSPLGSGQLMNFYSTMKPGGHFSIPASGLPDLNTSTPPSVYFLQPFTDLQQLQLRAQIIVYGSLIQGTAPDEAYMVSAFDGGRNIWEPSWRACVDRLLLGKSKSTIAELLPSHSDTKVPDQTQSQTFSESEVTPHVASRARNKGISSPMIPASSTLWAMSTLSSEVPPTSTAKCALPDYPVVSPLGPYQTQVMRNYATDSSRQAQAPFPVPWITHSQSSFNISTNYPVFSITTPAKPSSMKEPLPIGLGSKQVSPISTTQASGVSDVFVGPSSRDLKKLKVSSEHSADKITTKPKKSSGPDAAQQVFVNAPSLDTNFTAIVDNQPSKVVPVAGDSGQISFIPCNQADPVHTPAVASLYSTSVTVTAPMYLTKSNTNQIFSLISPLIAGDSLKKPDLTVDNRSILLEGFNKVEEAKLQAQEAGANSAIAISYLESVWSQIRQLSNSGLNLDSESKLASAAAAIAAAASVAKAAAAAARIAADVAVQAKQMSEEAISLSVAANNREFGSGPVLNAVNNPPSLAISAAREAARKRIEAASAATRHAANLDAILKAAELASEAVSHAGKIVSMADPFSLTQLVEAGPNEYWKDLHLDSTSLDDDSIFKMGDDTARAAVVNSDNDIQMVSGTLDASSMKEGSNVEVLRDFGDSKKAWFSATVLALKDGEALLCYTDVSSD</sequence>